<name>A0ABW5RD64_9BACL</name>
<keyword evidence="4" id="KW-1185">Reference proteome</keyword>
<evidence type="ECO:0000256" key="1">
    <source>
        <dbReference type="ARBA" id="ARBA00022801"/>
    </source>
</evidence>
<dbReference type="SUPFAM" id="SSF53474">
    <property type="entry name" value="alpha/beta-Hydrolases"/>
    <property type="match status" value="1"/>
</dbReference>
<keyword evidence="1 3" id="KW-0378">Hydrolase</keyword>
<dbReference type="InterPro" id="IPR050266">
    <property type="entry name" value="AB_hydrolase_sf"/>
</dbReference>
<dbReference type="InterPro" id="IPR000073">
    <property type="entry name" value="AB_hydrolase_1"/>
</dbReference>
<proteinExistence type="predicted"/>
<comment type="caution">
    <text evidence="3">The sequence shown here is derived from an EMBL/GenBank/DDBJ whole genome shotgun (WGS) entry which is preliminary data.</text>
</comment>
<reference evidence="4" key="1">
    <citation type="journal article" date="2019" name="Int. J. Syst. Evol. Microbiol.">
        <title>The Global Catalogue of Microorganisms (GCM) 10K type strain sequencing project: providing services to taxonomists for standard genome sequencing and annotation.</title>
        <authorList>
            <consortium name="The Broad Institute Genomics Platform"/>
            <consortium name="The Broad Institute Genome Sequencing Center for Infectious Disease"/>
            <person name="Wu L."/>
            <person name="Ma J."/>
        </authorList>
    </citation>
    <scope>NUCLEOTIDE SEQUENCE [LARGE SCALE GENOMIC DNA]</scope>
    <source>
        <strain evidence="4">KCTC 33676</strain>
    </source>
</reference>
<dbReference type="PANTHER" id="PTHR43798">
    <property type="entry name" value="MONOACYLGLYCEROL LIPASE"/>
    <property type="match status" value="1"/>
</dbReference>
<dbReference type="Proteomes" id="UP001597497">
    <property type="component" value="Unassembled WGS sequence"/>
</dbReference>
<dbReference type="PIRSF" id="PIRSF017388">
    <property type="entry name" value="Esterase_lipase"/>
    <property type="match status" value="1"/>
</dbReference>
<accession>A0ABW5RD64</accession>
<protein>
    <submittedName>
        <fullName evidence="3">Alpha/beta hydrolase</fullName>
    </submittedName>
</protein>
<dbReference type="EMBL" id="JBHUMM010000043">
    <property type="protein sequence ID" value="MFD2673015.1"/>
    <property type="molecule type" value="Genomic_DNA"/>
</dbReference>
<feature type="domain" description="AB hydrolase-1" evidence="2">
    <location>
        <begin position="25"/>
        <end position="229"/>
    </location>
</feature>
<dbReference type="GO" id="GO:0016787">
    <property type="term" value="F:hydrolase activity"/>
    <property type="evidence" value="ECO:0007669"/>
    <property type="project" value="UniProtKB-KW"/>
</dbReference>
<evidence type="ECO:0000259" key="2">
    <source>
        <dbReference type="Pfam" id="PF12697"/>
    </source>
</evidence>
<dbReference type="PANTHER" id="PTHR43798:SF31">
    <property type="entry name" value="AB HYDROLASE SUPERFAMILY PROTEIN YCLE"/>
    <property type="match status" value="1"/>
</dbReference>
<evidence type="ECO:0000313" key="3">
    <source>
        <dbReference type="EMBL" id="MFD2673015.1"/>
    </source>
</evidence>
<sequence>MRNMTDTQTLEKQPVATTTSTHGCLLIHGFTGGPYELEPLASRLSDHQISCVLPTLKGHEDRSLTNLRSACHADWLSEVEQAAKNMAQRYAQFDLIGFSMGGLLAAYAANRAKVRRLVLLNPAYLYMSPGRFARFVWSSFWKRDFTHFQKMKLTPYCAVQEFRKVVKQAKHEFDRIEVPTFVASSALDPIVHPMSGSIVYRRLKGLKHFHSYPNSGHLICWDQDAGQLAEDVLQFLTCPSEQLVMRS</sequence>
<dbReference type="InterPro" id="IPR029058">
    <property type="entry name" value="AB_hydrolase_fold"/>
</dbReference>
<dbReference type="Gene3D" id="3.40.50.1820">
    <property type="entry name" value="alpha/beta hydrolase"/>
    <property type="match status" value="1"/>
</dbReference>
<dbReference type="InterPro" id="IPR012354">
    <property type="entry name" value="Esterase_lipase"/>
</dbReference>
<evidence type="ECO:0000313" key="4">
    <source>
        <dbReference type="Proteomes" id="UP001597497"/>
    </source>
</evidence>
<organism evidence="3 4">
    <name type="scientific">Marinicrinis sediminis</name>
    <dbReference type="NCBI Taxonomy" id="1652465"/>
    <lineage>
        <taxon>Bacteria</taxon>
        <taxon>Bacillati</taxon>
        <taxon>Bacillota</taxon>
        <taxon>Bacilli</taxon>
        <taxon>Bacillales</taxon>
        <taxon>Paenibacillaceae</taxon>
    </lineage>
</organism>
<dbReference type="Pfam" id="PF12697">
    <property type="entry name" value="Abhydrolase_6"/>
    <property type="match status" value="1"/>
</dbReference>
<gene>
    <name evidence="3" type="ORF">ACFSUC_15705</name>
</gene>
<dbReference type="RefSeq" id="WP_379930571.1">
    <property type="nucleotide sequence ID" value="NZ_JBHUMM010000043.1"/>
</dbReference>